<feature type="compositionally biased region" description="Gly residues" evidence="1">
    <location>
        <begin position="67"/>
        <end position="76"/>
    </location>
</feature>
<comment type="caution">
    <text evidence="2">The sequence shown here is derived from an EMBL/GenBank/DDBJ whole genome shotgun (WGS) entry which is preliminary data.</text>
</comment>
<dbReference type="EMBL" id="BJML01000011">
    <property type="protein sequence ID" value="GEB47045.1"/>
    <property type="molecule type" value="Genomic_DNA"/>
</dbReference>
<gene>
    <name evidence="2" type="ORF">MTE01_29900</name>
</gene>
<accession>A0A4Y3QP43</accession>
<protein>
    <submittedName>
        <fullName evidence="2">Uncharacterized protein</fullName>
    </submittedName>
</protein>
<feature type="compositionally biased region" description="Basic and acidic residues" evidence="1">
    <location>
        <begin position="32"/>
        <end position="44"/>
    </location>
</feature>
<evidence type="ECO:0000313" key="2">
    <source>
        <dbReference type="EMBL" id="GEB47045.1"/>
    </source>
</evidence>
<reference evidence="2 3" key="1">
    <citation type="submission" date="2019-06" db="EMBL/GenBank/DDBJ databases">
        <title>Whole genome shotgun sequence of Microbacterium testaceum NBRC 12675.</title>
        <authorList>
            <person name="Hosoyama A."/>
            <person name="Uohara A."/>
            <person name="Ohji S."/>
            <person name="Ichikawa N."/>
        </authorList>
    </citation>
    <scope>NUCLEOTIDE SEQUENCE [LARGE SCALE GENOMIC DNA]</scope>
    <source>
        <strain evidence="2 3">NBRC 12675</strain>
    </source>
</reference>
<organism evidence="2 3">
    <name type="scientific">Microbacterium testaceum</name>
    <name type="common">Aureobacterium testaceum</name>
    <name type="synonym">Brevibacterium testaceum</name>
    <dbReference type="NCBI Taxonomy" id="2033"/>
    <lineage>
        <taxon>Bacteria</taxon>
        <taxon>Bacillati</taxon>
        <taxon>Actinomycetota</taxon>
        <taxon>Actinomycetes</taxon>
        <taxon>Micrococcales</taxon>
        <taxon>Microbacteriaceae</taxon>
        <taxon>Microbacterium</taxon>
    </lineage>
</organism>
<name>A0A4Y3QP43_MICTE</name>
<proteinExistence type="predicted"/>
<dbReference type="AlphaFoldDB" id="A0A4Y3QP43"/>
<evidence type="ECO:0000256" key="1">
    <source>
        <dbReference type="SAM" id="MobiDB-lite"/>
    </source>
</evidence>
<feature type="region of interest" description="Disordered" evidence="1">
    <location>
        <begin position="29"/>
        <end position="106"/>
    </location>
</feature>
<sequence>MAVAPSRPSGVWAGLFRLLDGLRTPLVVPSTRPDRSGRRPENRHHGLVRGRPGTFDAGVADARAMETGGGDVGGNFEGDFGFRHPRPGREQGVNGVPRALARAARE</sequence>
<evidence type="ECO:0000313" key="3">
    <source>
        <dbReference type="Proteomes" id="UP000319525"/>
    </source>
</evidence>
<dbReference type="Proteomes" id="UP000319525">
    <property type="component" value="Unassembled WGS sequence"/>
</dbReference>